<dbReference type="CDD" id="cd18880">
    <property type="entry name" value="NUDIX_ADPRase"/>
    <property type="match status" value="1"/>
</dbReference>
<organism evidence="4 5">
    <name type="scientific">Vibrio marisflavi CECT 7928</name>
    <dbReference type="NCBI Taxonomy" id="634439"/>
    <lineage>
        <taxon>Bacteria</taxon>
        <taxon>Pseudomonadati</taxon>
        <taxon>Pseudomonadota</taxon>
        <taxon>Gammaproteobacteria</taxon>
        <taxon>Vibrionales</taxon>
        <taxon>Vibrionaceae</taxon>
        <taxon>Vibrio</taxon>
    </lineage>
</organism>
<dbReference type="PANTHER" id="PTHR43046">
    <property type="entry name" value="GDP-MANNOSE MANNOSYL HYDROLASE"/>
    <property type="match status" value="1"/>
</dbReference>
<reference evidence="4" key="1">
    <citation type="submission" date="2021-11" db="EMBL/GenBank/DDBJ databases">
        <authorList>
            <person name="Rodrigo-Torres L."/>
            <person name="Arahal R. D."/>
            <person name="Lucena T."/>
        </authorList>
    </citation>
    <scope>NUCLEOTIDE SEQUENCE</scope>
    <source>
        <strain evidence="4">CECT 7928</strain>
    </source>
</reference>
<dbReference type="SUPFAM" id="SSF55811">
    <property type="entry name" value="Nudix"/>
    <property type="match status" value="1"/>
</dbReference>
<accession>A0ABM9A3V1</accession>
<evidence type="ECO:0000256" key="2">
    <source>
        <dbReference type="ARBA" id="ARBA00022801"/>
    </source>
</evidence>
<evidence type="ECO:0000313" key="5">
    <source>
        <dbReference type="Proteomes" id="UP000838748"/>
    </source>
</evidence>
<gene>
    <name evidence="4" type="ORF">VMF7928_01983</name>
</gene>
<comment type="caution">
    <text evidence="4">The sequence shown here is derived from an EMBL/GenBank/DDBJ whole genome shotgun (WGS) entry which is preliminary data.</text>
</comment>
<keyword evidence="2" id="KW-0378">Hydrolase</keyword>
<dbReference type="InterPro" id="IPR015797">
    <property type="entry name" value="NUDIX_hydrolase-like_dom_sf"/>
</dbReference>
<evidence type="ECO:0000256" key="1">
    <source>
        <dbReference type="ARBA" id="ARBA00001946"/>
    </source>
</evidence>
<evidence type="ECO:0000313" key="4">
    <source>
        <dbReference type="EMBL" id="CAH0539215.1"/>
    </source>
</evidence>
<dbReference type="Pfam" id="PF00293">
    <property type="entry name" value="NUDIX"/>
    <property type="match status" value="1"/>
</dbReference>
<dbReference type="PANTHER" id="PTHR43046:SF16">
    <property type="entry name" value="ADP-RIBOSE PYROPHOSPHATASE YJHB-RELATED"/>
    <property type="match status" value="1"/>
</dbReference>
<evidence type="ECO:0000259" key="3">
    <source>
        <dbReference type="PROSITE" id="PS51462"/>
    </source>
</evidence>
<name>A0ABM9A3V1_9VIBR</name>
<dbReference type="Proteomes" id="UP000838748">
    <property type="component" value="Unassembled WGS sequence"/>
</dbReference>
<protein>
    <recommendedName>
        <fullName evidence="3">Nudix hydrolase domain-containing protein</fullName>
    </recommendedName>
</protein>
<proteinExistence type="predicted"/>
<keyword evidence="5" id="KW-1185">Reference proteome</keyword>
<dbReference type="PROSITE" id="PS51462">
    <property type="entry name" value="NUDIX"/>
    <property type="match status" value="1"/>
</dbReference>
<dbReference type="Gene3D" id="3.90.79.10">
    <property type="entry name" value="Nucleoside Triphosphate Pyrophosphohydrolase"/>
    <property type="match status" value="1"/>
</dbReference>
<comment type="cofactor">
    <cofactor evidence="1">
        <name>Mg(2+)</name>
        <dbReference type="ChEBI" id="CHEBI:18420"/>
    </cofactor>
</comment>
<sequence>MQHRIRSAGILLSGSKILMLKVKDFSGDYWILPGGGFEAGDRSTKHSLEREFEEETGLVVEVGPLVCVREFLETSQNRYNAEFFYCITDYSGELTLSNLQGLNDEEFIQSVQWVELSELKDKRIYPHDLATTVMDIIKSKRFSTHLGSFVQGNADSHNQL</sequence>
<dbReference type="EMBL" id="CAKLDM010000002">
    <property type="protein sequence ID" value="CAH0539215.1"/>
    <property type="molecule type" value="Genomic_DNA"/>
</dbReference>
<dbReference type="RefSeq" id="WP_237361301.1">
    <property type="nucleotide sequence ID" value="NZ_CAKLDM010000002.1"/>
</dbReference>
<dbReference type="InterPro" id="IPR000086">
    <property type="entry name" value="NUDIX_hydrolase_dom"/>
</dbReference>
<feature type="domain" description="Nudix hydrolase" evidence="3">
    <location>
        <begin position="1"/>
        <end position="137"/>
    </location>
</feature>